<keyword evidence="6" id="KW-1185">Reference proteome</keyword>
<dbReference type="InterPro" id="IPR032687">
    <property type="entry name" value="AraC-type_N"/>
</dbReference>
<dbReference type="GO" id="GO:0000976">
    <property type="term" value="F:transcription cis-regulatory region binding"/>
    <property type="evidence" value="ECO:0007669"/>
    <property type="project" value="TreeGrafter"/>
</dbReference>
<dbReference type="GO" id="GO:0003700">
    <property type="term" value="F:DNA-binding transcription factor activity"/>
    <property type="evidence" value="ECO:0007669"/>
    <property type="project" value="InterPro"/>
</dbReference>
<accession>A0A9X2BWU2</accession>
<dbReference type="RefSeq" id="WP_248667417.1">
    <property type="nucleotide sequence ID" value="NZ_JALPRX010000054.1"/>
</dbReference>
<dbReference type="Pfam" id="PF12625">
    <property type="entry name" value="Arabinose_bd"/>
    <property type="match status" value="1"/>
</dbReference>
<organism evidence="5 6">
    <name type="scientific">Roseomonas acroporae</name>
    <dbReference type="NCBI Taxonomy" id="2937791"/>
    <lineage>
        <taxon>Bacteria</taxon>
        <taxon>Pseudomonadati</taxon>
        <taxon>Pseudomonadota</taxon>
        <taxon>Alphaproteobacteria</taxon>
        <taxon>Acetobacterales</taxon>
        <taxon>Roseomonadaceae</taxon>
        <taxon>Roseomonas</taxon>
    </lineage>
</organism>
<keyword evidence="3" id="KW-0804">Transcription</keyword>
<dbReference type="EMBL" id="JALPRX010000054">
    <property type="protein sequence ID" value="MCK8785294.1"/>
    <property type="molecule type" value="Genomic_DNA"/>
</dbReference>
<dbReference type="AlphaFoldDB" id="A0A9X2BWU2"/>
<evidence type="ECO:0000259" key="4">
    <source>
        <dbReference type="PROSITE" id="PS01124"/>
    </source>
</evidence>
<evidence type="ECO:0000256" key="3">
    <source>
        <dbReference type="ARBA" id="ARBA00023163"/>
    </source>
</evidence>
<feature type="domain" description="HTH araC/xylS-type" evidence="4">
    <location>
        <begin position="246"/>
        <end position="352"/>
    </location>
</feature>
<reference evidence="5" key="1">
    <citation type="submission" date="2022-04" db="EMBL/GenBank/DDBJ databases">
        <title>Roseomonas acroporae sp. nov., isolated from coral Acropora digitifera.</title>
        <authorList>
            <person name="Sun H."/>
        </authorList>
    </citation>
    <scope>NUCLEOTIDE SEQUENCE</scope>
    <source>
        <strain evidence="5">NAR14</strain>
    </source>
</reference>
<protein>
    <submittedName>
        <fullName evidence="5">AraC family transcriptional regulator</fullName>
    </submittedName>
</protein>
<dbReference type="PROSITE" id="PS01124">
    <property type="entry name" value="HTH_ARAC_FAMILY_2"/>
    <property type="match status" value="1"/>
</dbReference>
<gene>
    <name evidence="5" type="ORF">M0638_12955</name>
</gene>
<dbReference type="GO" id="GO:0005829">
    <property type="term" value="C:cytosol"/>
    <property type="evidence" value="ECO:0007669"/>
    <property type="project" value="TreeGrafter"/>
</dbReference>
<evidence type="ECO:0000256" key="2">
    <source>
        <dbReference type="ARBA" id="ARBA00023125"/>
    </source>
</evidence>
<dbReference type="Pfam" id="PF12833">
    <property type="entry name" value="HTH_18"/>
    <property type="match status" value="1"/>
</dbReference>
<dbReference type="InterPro" id="IPR018060">
    <property type="entry name" value="HTH_AraC"/>
</dbReference>
<evidence type="ECO:0000313" key="5">
    <source>
        <dbReference type="EMBL" id="MCK8785294.1"/>
    </source>
</evidence>
<evidence type="ECO:0000256" key="1">
    <source>
        <dbReference type="ARBA" id="ARBA00023015"/>
    </source>
</evidence>
<dbReference type="PANTHER" id="PTHR47894:SF4">
    <property type="entry name" value="HTH-TYPE TRANSCRIPTIONAL REGULATOR GADX"/>
    <property type="match status" value="1"/>
</dbReference>
<dbReference type="SMART" id="SM00342">
    <property type="entry name" value="HTH_ARAC"/>
    <property type="match status" value="1"/>
</dbReference>
<dbReference type="InterPro" id="IPR009057">
    <property type="entry name" value="Homeodomain-like_sf"/>
</dbReference>
<evidence type="ECO:0000313" key="6">
    <source>
        <dbReference type="Proteomes" id="UP001139516"/>
    </source>
</evidence>
<sequence length="353" mass="38280">MSGRRQRPEPTIRASILLPVLRVVDGLGGETEALLTRQRLRRADLQDPYATVPLRRYVALLEEAAAHLGNPALGLRIGALLRPADLGPAGLLFSLAPTLRLGFAQLGRYLGTLQGGTAIALDERPGRAAFAYRMEDPSIWPRAQDSELTLAAMCGLVRSRLGSGWAPIEVHFDHHGDPRRPALRQAFQAPVLFRQPVTQLLIAPGELDLPRRARDVDVLPVLERHAQDLLAREAPVPDRPPDRLSDQVRRLIALRIARGEAGGETGGALGVAAVAAGLGLSARTLQRGLAAEGTTLRDLLRAHRQHLAGARLQAGGETMAQIARALGYSDATVFWRAFRTWNGTAPSAARRRR</sequence>
<proteinExistence type="predicted"/>
<dbReference type="Proteomes" id="UP001139516">
    <property type="component" value="Unassembled WGS sequence"/>
</dbReference>
<dbReference type="SUPFAM" id="SSF46689">
    <property type="entry name" value="Homeodomain-like"/>
    <property type="match status" value="1"/>
</dbReference>
<keyword evidence="1" id="KW-0805">Transcription regulation</keyword>
<dbReference type="PANTHER" id="PTHR47894">
    <property type="entry name" value="HTH-TYPE TRANSCRIPTIONAL REGULATOR GADX"/>
    <property type="match status" value="1"/>
</dbReference>
<name>A0A9X2BWU2_9PROT</name>
<dbReference type="Gene3D" id="1.10.10.60">
    <property type="entry name" value="Homeodomain-like"/>
    <property type="match status" value="1"/>
</dbReference>
<keyword evidence="2" id="KW-0238">DNA-binding</keyword>
<comment type="caution">
    <text evidence="5">The sequence shown here is derived from an EMBL/GenBank/DDBJ whole genome shotgun (WGS) entry which is preliminary data.</text>
</comment>